<evidence type="ECO:0000313" key="3">
    <source>
        <dbReference type="EMBL" id="ACT47140.1"/>
    </source>
</evidence>
<dbReference type="AlphaFoldDB" id="C6WSP8"/>
<reference evidence="4" key="1">
    <citation type="submission" date="2009-07" db="EMBL/GenBank/DDBJ databases">
        <title>Complete sequence of Methylotenera mobilis JLW8.</title>
        <authorList>
            <consortium name="US DOE Joint Genome Institute"/>
            <person name="Lucas S."/>
            <person name="Copeland A."/>
            <person name="Lapidus A."/>
            <person name="Glavina del Rio T."/>
            <person name="Tice H."/>
            <person name="Bruce D."/>
            <person name="Goodwin L."/>
            <person name="Pitluck S."/>
            <person name="LaButti K.M."/>
            <person name="Clum A."/>
            <person name="Larimer F."/>
            <person name="Land M."/>
            <person name="Hauser L."/>
            <person name="Kyrpides N."/>
            <person name="Mikhailova N."/>
            <person name="Kayluzhnaya M."/>
            <person name="Chistoserdova L."/>
        </authorList>
    </citation>
    <scope>NUCLEOTIDE SEQUENCE [LARGE SCALE GENOMIC DNA]</scope>
    <source>
        <strain evidence="4">JLW8 / ATCC BAA-1282 / DSM 17540</strain>
    </source>
</reference>
<dbReference type="HOGENOM" id="CLU_606639_0_0_4"/>
<keyword evidence="4" id="KW-1185">Reference proteome</keyword>
<dbReference type="Proteomes" id="UP000002742">
    <property type="component" value="Chromosome"/>
</dbReference>
<sequence>MIVRIFKSGVSNGESPVKYLLGNTDHAGNERAVKPEVLEGNPQTTIDVINSIQRKYKYISGCISFRDSEKPTKSQLYEIIDDFKKTFCPGLTGDNFNSLFVLHKDKGNTEIHFVFPNQILANSLHGSGRRFNIHPPGKQNIQFFESFVKVTNQKLGYAQVVPDPLKIAFTDFERKTPEGRKDKSNKRWIQRSVIKAVTNGEIKNRDDLCRHLDENLGITITRQGKDYLSVKLPGALKAKRLRGALYSEDADYQGLITQSIASKQPHYLSPTEFKAEQIKLNEFIHAREQFNIKAYLTPRPMRRFAKQINPHLTTTTRRTTMAKADHLAVMKRIIHEALFISRKKPTPPTPVRVVPNVKTIRSNVTSIRSKALGATKSPATLDLDALKMTIAEVETNLHQAIGEMNNAKNPADAAKLQQRVIQLKIQLEKLHAEMMAIKIKFGLSTNTPKPK</sequence>
<dbReference type="RefSeq" id="WP_012777597.1">
    <property type="nucleotide sequence ID" value="NC_012968.1"/>
</dbReference>
<evidence type="ECO:0000313" key="4">
    <source>
        <dbReference type="Proteomes" id="UP000002742"/>
    </source>
</evidence>
<accession>C6WSP8</accession>
<dbReference type="STRING" id="583345.Mmol_0230"/>
<dbReference type="EMBL" id="CP001672">
    <property type="protein sequence ID" value="ACT47140.1"/>
    <property type="molecule type" value="Genomic_DNA"/>
</dbReference>
<dbReference type="eggNOG" id="ENOG5031G5F">
    <property type="taxonomic scope" value="Bacteria"/>
</dbReference>
<protein>
    <submittedName>
        <fullName evidence="3">Relaxase/mobilization nuclease family protein</fullName>
    </submittedName>
</protein>
<dbReference type="Pfam" id="PF03432">
    <property type="entry name" value="Relaxase"/>
    <property type="match status" value="1"/>
</dbReference>
<feature type="coiled-coil region" evidence="1">
    <location>
        <begin position="383"/>
        <end position="433"/>
    </location>
</feature>
<keyword evidence="1" id="KW-0175">Coiled coil</keyword>
<reference evidence="3 4" key="2">
    <citation type="journal article" date="2011" name="J. Bacteriol.">
        <title>Genomes of three methylotrophs from a single niche uncover genetic and metabolic divergence of Methylophilaceae.</title>
        <authorList>
            <person name="Lapidus A."/>
            <person name="Clum A."/>
            <person name="Labutti K."/>
            <person name="Kaluzhnaya M.G."/>
            <person name="Lim S."/>
            <person name="Beck D.A."/>
            <person name="Glavina Del Rio T."/>
            <person name="Nolan M."/>
            <person name="Mavromatis K."/>
            <person name="Huntemann M."/>
            <person name="Lucas S."/>
            <person name="Lidstrom M.E."/>
            <person name="Ivanova N."/>
            <person name="Chistoserdova L."/>
        </authorList>
    </citation>
    <scope>NUCLEOTIDE SEQUENCE [LARGE SCALE GENOMIC DNA]</scope>
    <source>
        <strain evidence="4">JLW8 / ATCC BAA-1282 / DSM 17540</strain>
    </source>
</reference>
<dbReference type="KEGG" id="mmb:Mmol_0230"/>
<evidence type="ECO:0000256" key="1">
    <source>
        <dbReference type="SAM" id="Coils"/>
    </source>
</evidence>
<organism evidence="3 4">
    <name type="scientific">Methylotenera mobilis (strain JLW8 / ATCC BAA-1282 / DSM 17540)</name>
    <dbReference type="NCBI Taxonomy" id="583345"/>
    <lineage>
        <taxon>Bacteria</taxon>
        <taxon>Pseudomonadati</taxon>
        <taxon>Pseudomonadota</taxon>
        <taxon>Betaproteobacteria</taxon>
        <taxon>Nitrosomonadales</taxon>
        <taxon>Methylophilaceae</taxon>
        <taxon>Methylotenera</taxon>
    </lineage>
</organism>
<evidence type="ECO:0000259" key="2">
    <source>
        <dbReference type="Pfam" id="PF03432"/>
    </source>
</evidence>
<proteinExistence type="predicted"/>
<gene>
    <name evidence="3" type="ordered locus">Mmol_0230</name>
</gene>
<dbReference type="InterPro" id="IPR005094">
    <property type="entry name" value="Endonuclease_MobA/VirD2"/>
</dbReference>
<dbReference type="OrthoDB" id="5351104at2"/>
<name>C6WSP8_METML</name>
<feature type="domain" description="MobA/VirD2-like nuclease" evidence="2">
    <location>
        <begin position="54"/>
        <end position="116"/>
    </location>
</feature>